<dbReference type="STRING" id="764103.G7E8S3"/>
<dbReference type="GO" id="GO:0005730">
    <property type="term" value="C:nucleolus"/>
    <property type="evidence" value="ECO:0007669"/>
    <property type="project" value="UniProtKB-SubCell"/>
</dbReference>
<dbReference type="AlphaFoldDB" id="G7E8S3"/>
<organism evidence="5 6">
    <name type="scientific">Mixia osmundae (strain CBS 9802 / IAM 14324 / JCM 22182 / KY 12970)</name>
    <dbReference type="NCBI Taxonomy" id="764103"/>
    <lineage>
        <taxon>Eukaryota</taxon>
        <taxon>Fungi</taxon>
        <taxon>Dikarya</taxon>
        <taxon>Basidiomycota</taxon>
        <taxon>Pucciniomycotina</taxon>
        <taxon>Mixiomycetes</taxon>
        <taxon>Mixiales</taxon>
        <taxon>Mixiaceae</taxon>
        <taxon>Mixia</taxon>
    </lineage>
</organism>
<sequence>MLCEHFEIDACTGTLPIKSCQDVLDDIFLEPALASRAEQIAPALRLCSRHWKARHLVWEVINDPPTLVPLLVEHILQRRQRKVGPSSGRRQPRRVSARLQNATVDSQASTSLPSPQEAQPGLPDRPKDLLPTLDTSLDEDLLLVPRLVSIASPSDDSKNPSDDDDEDAEAILERARAKYAKKPALALSGRTDLSADILHLDSPDDPKEIARRRLRALLRPLTSSADVYPSEQQLDVKGKGRAIEEPSEMPAVRLRDKWGEGPVKLLTTAEKAKLKRPTAGPGWFDMTAPEMTPELKREIQAMQLHNALDPKRFMRGESKRAAKKLPEIFQFGHILPSTSRTPLTNTGGPVAMPKKRTFLEQLVQDENAKTYAKKKFLEVQARSQSGGKKFYQARTAARKRPRKI</sequence>
<evidence type="ECO:0000259" key="4">
    <source>
        <dbReference type="Pfam" id="PF08698"/>
    </source>
</evidence>
<reference evidence="5 6" key="2">
    <citation type="journal article" date="2012" name="Open Biol.">
        <title>Characteristics of nucleosomes and linker DNA regions on the genome of the basidiomycete Mixia osmundae revealed by mono- and dinucleosome mapping.</title>
        <authorList>
            <person name="Nishida H."/>
            <person name="Kondo S."/>
            <person name="Matsumoto T."/>
            <person name="Suzuki Y."/>
            <person name="Yoshikawa H."/>
            <person name="Taylor T.D."/>
            <person name="Sugiyama J."/>
        </authorList>
    </citation>
    <scope>NUCLEOTIDE SEQUENCE [LARGE SCALE GENOMIC DNA]</scope>
    <source>
        <strain evidence="6">CBS 9802 / IAM 14324 / JCM 22182 / KY 12970</strain>
    </source>
</reference>
<evidence type="ECO:0000256" key="1">
    <source>
        <dbReference type="ARBA" id="ARBA00004604"/>
    </source>
</evidence>
<dbReference type="EMBL" id="BABT02000220">
    <property type="protein sequence ID" value="GAA99541.1"/>
    <property type="molecule type" value="Genomic_DNA"/>
</dbReference>
<proteinExistence type="predicted"/>
<dbReference type="GO" id="GO:0003723">
    <property type="term" value="F:RNA binding"/>
    <property type="evidence" value="ECO:0007669"/>
    <property type="project" value="TreeGrafter"/>
</dbReference>
<gene>
    <name evidence="5" type="primary">Mo06242</name>
    <name evidence="5" type="ORF">E5Q_06242</name>
</gene>
<dbReference type="PANTHER" id="PTHR21686">
    <property type="entry name" value="DEOXYNUCLEOTIDYLTRANSFERASE TERMINAL-INTERACTING PROTEIN 2"/>
    <property type="match status" value="1"/>
</dbReference>
<keyword evidence="2" id="KW-0539">Nucleus</keyword>
<dbReference type="RefSeq" id="XP_014568769.1">
    <property type="nucleotide sequence ID" value="XM_014713283.1"/>
</dbReference>
<dbReference type="eggNOG" id="KOG3100">
    <property type="taxonomic scope" value="Eukaryota"/>
</dbReference>
<accession>G7E8S3</accession>
<dbReference type="HOGENOM" id="CLU_681665_0_0_1"/>
<keyword evidence="6" id="KW-1185">Reference proteome</keyword>
<name>G7E8S3_MIXOS</name>
<dbReference type="OrthoDB" id="427886at2759"/>
<feature type="region of interest" description="Disordered" evidence="3">
    <location>
        <begin position="81"/>
        <end position="131"/>
    </location>
</feature>
<dbReference type="InParanoid" id="G7E8S3"/>
<dbReference type="GO" id="GO:0006396">
    <property type="term" value="P:RNA processing"/>
    <property type="evidence" value="ECO:0007669"/>
    <property type="project" value="TreeGrafter"/>
</dbReference>
<feature type="domain" description="Fcf2 pre-rRNA processing C-terminal" evidence="4">
    <location>
        <begin position="276"/>
        <end position="375"/>
    </location>
</feature>
<dbReference type="InterPro" id="IPR039883">
    <property type="entry name" value="Fcf2/DNTTIP2"/>
</dbReference>
<reference evidence="5 6" key="1">
    <citation type="journal article" date="2011" name="J. Gen. Appl. Microbiol.">
        <title>Draft genome sequencing of the enigmatic basidiomycete Mixia osmundae.</title>
        <authorList>
            <person name="Nishida H."/>
            <person name="Nagatsuka Y."/>
            <person name="Sugiyama J."/>
        </authorList>
    </citation>
    <scope>NUCLEOTIDE SEQUENCE [LARGE SCALE GENOMIC DNA]</scope>
    <source>
        <strain evidence="6">CBS 9802 / IAM 14324 / JCM 22182 / KY 12970</strain>
    </source>
</reference>
<dbReference type="Proteomes" id="UP000009131">
    <property type="component" value="Unassembled WGS sequence"/>
</dbReference>
<evidence type="ECO:0000256" key="2">
    <source>
        <dbReference type="ARBA" id="ARBA00023242"/>
    </source>
</evidence>
<dbReference type="InterPro" id="IPR014810">
    <property type="entry name" value="Fcf2_C"/>
</dbReference>
<protein>
    <recommendedName>
        <fullName evidence="4">Fcf2 pre-rRNA processing C-terminal domain-containing protein</fullName>
    </recommendedName>
</protein>
<dbReference type="PANTHER" id="PTHR21686:SF12">
    <property type="entry name" value="DEOXYNUCLEOTIDYLTRANSFERASE TERMINAL-INTERACTING PROTEIN 2"/>
    <property type="match status" value="1"/>
</dbReference>
<comment type="caution">
    <text evidence="5">The sequence shown here is derived from an EMBL/GenBank/DDBJ whole genome shotgun (WGS) entry which is preliminary data.</text>
</comment>
<feature type="compositionally biased region" description="Polar residues" evidence="3">
    <location>
        <begin position="98"/>
        <end position="117"/>
    </location>
</feature>
<comment type="subcellular location">
    <subcellularLocation>
        <location evidence="1">Nucleus</location>
        <location evidence="1">Nucleolus</location>
    </subcellularLocation>
</comment>
<evidence type="ECO:0000313" key="5">
    <source>
        <dbReference type="EMBL" id="GAA99541.1"/>
    </source>
</evidence>
<evidence type="ECO:0000313" key="6">
    <source>
        <dbReference type="Proteomes" id="UP000009131"/>
    </source>
</evidence>
<dbReference type="Pfam" id="PF08698">
    <property type="entry name" value="Fcf2"/>
    <property type="match status" value="1"/>
</dbReference>
<evidence type="ECO:0000256" key="3">
    <source>
        <dbReference type="SAM" id="MobiDB-lite"/>
    </source>
</evidence>